<evidence type="ECO:0000313" key="2">
    <source>
        <dbReference type="Proteomes" id="UP000886998"/>
    </source>
</evidence>
<keyword evidence="2" id="KW-1185">Reference proteome</keyword>
<gene>
    <name evidence="1" type="ORF">TNIN_316881</name>
</gene>
<accession>A0A8X6Y1L4</accession>
<organism evidence="1 2">
    <name type="scientific">Trichonephila inaurata madagascariensis</name>
    <dbReference type="NCBI Taxonomy" id="2747483"/>
    <lineage>
        <taxon>Eukaryota</taxon>
        <taxon>Metazoa</taxon>
        <taxon>Ecdysozoa</taxon>
        <taxon>Arthropoda</taxon>
        <taxon>Chelicerata</taxon>
        <taxon>Arachnida</taxon>
        <taxon>Araneae</taxon>
        <taxon>Araneomorphae</taxon>
        <taxon>Entelegynae</taxon>
        <taxon>Araneoidea</taxon>
        <taxon>Nephilidae</taxon>
        <taxon>Trichonephila</taxon>
        <taxon>Trichonephila inaurata</taxon>
    </lineage>
</organism>
<comment type="caution">
    <text evidence="1">The sequence shown here is derived from an EMBL/GenBank/DDBJ whole genome shotgun (WGS) entry which is preliminary data.</text>
</comment>
<dbReference type="EMBL" id="BMAV01014679">
    <property type="protein sequence ID" value="GFY63279.1"/>
    <property type="molecule type" value="Genomic_DNA"/>
</dbReference>
<reference evidence="1" key="1">
    <citation type="submission" date="2020-08" db="EMBL/GenBank/DDBJ databases">
        <title>Multicomponent nature underlies the extraordinary mechanical properties of spider dragline silk.</title>
        <authorList>
            <person name="Kono N."/>
            <person name="Nakamura H."/>
            <person name="Mori M."/>
            <person name="Yoshida Y."/>
            <person name="Ohtoshi R."/>
            <person name="Malay A.D."/>
            <person name="Moran D.A.P."/>
            <person name="Tomita M."/>
            <person name="Numata K."/>
            <person name="Arakawa K."/>
        </authorList>
    </citation>
    <scope>NUCLEOTIDE SEQUENCE</scope>
</reference>
<name>A0A8X6Y1L4_9ARAC</name>
<proteinExistence type="predicted"/>
<dbReference type="AlphaFoldDB" id="A0A8X6Y1L4"/>
<sequence length="90" mass="10230">MTNNGQTKQWTIEDLDHFPECPKRDAVASFRILIGLNCLGKHRRRTDIFAKHFAVFLNLESPSLLVTIPNSPYIGVPENVLSNDFGNLLY</sequence>
<evidence type="ECO:0000313" key="1">
    <source>
        <dbReference type="EMBL" id="GFY63279.1"/>
    </source>
</evidence>
<protein>
    <submittedName>
        <fullName evidence="1">Uncharacterized protein</fullName>
    </submittedName>
</protein>
<dbReference type="Proteomes" id="UP000886998">
    <property type="component" value="Unassembled WGS sequence"/>
</dbReference>